<name>A0A8J2Z5N2_9GAMM</name>
<evidence type="ECO:0000313" key="1">
    <source>
        <dbReference type="EMBL" id="GGG02922.1"/>
    </source>
</evidence>
<dbReference type="EMBL" id="BMJS01000026">
    <property type="protein sequence ID" value="GGG02922.1"/>
    <property type="molecule type" value="Genomic_DNA"/>
</dbReference>
<dbReference type="Proteomes" id="UP000636949">
    <property type="component" value="Unassembled WGS sequence"/>
</dbReference>
<keyword evidence="2" id="KW-1185">Reference proteome</keyword>
<dbReference type="OrthoDB" id="9833891at2"/>
<evidence type="ECO:0000313" key="2">
    <source>
        <dbReference type="Proteomes" id="UP000636949"/>
    </source>
</evidence>
<sequence length="174" mass="19704">MMNIIPSVTLRNADVLKSVPVDQLEQLDISAEEEMRIKLYVRKEETITRILAFTKQVRQLLSNHSEAERMVGWVEKEKRARRVLDGVASDADKQQLTIEASKRGFGETIEQLAQRQIELADILALQNAELDGLETKAIDSVQHAKDIAEVEALLEQFKTEAEESLKNIKTYGEA</sequence>
<comment type="caution">
    <text evidence="1">The sequence shown here is derived from an EMBL/GenBank/DDBJ whole genome shotgun (WGS) entry which is preliminary data.</text>
</comment>
<reference evidence="1" key="1">
    <citation type="journal article" date="2014" name="Int. J. Syst. Evol. Microbiol.">
        <title>Complete genome sequence of Corynebacterium casei LMG S-19264T (=DSM 44701T), isolated from a smear-ripened cheese.</title>
        <authorList>
            <consortium name="US DOE Joint Genome Institute (JGI-PGF)"/>
            <person name="Walter F."/>
            <person name="Albersmeier A."/>
            <person name="Kalinowski J."/>
            <person name="Ruckert C."/>
        </authorList>
    </citation>
    <scope>NUCLEOTIDE SEQUENCE</scope>
    <source>
        <strain evidence="1">CGMCC 1.15758</strain>
    </source>
</reference>
<dbReference type="RefSeq" id="WP_150468949.1">
    <property type="nucleotide sequence ID" value="NZ_BMJS01000026.1"/>
</dbReference>
<reference evidence="1" key="2">
    <citation type="submission" date="2020-09" db="EMBL/GenBank/DDBJ databases">
        <authorList>
            <person name="Sun Q."/>
            <person name="Zhou Y."/>
        </authorList>
    </citation>
    <scope>NUCLEOTIDE SEQUENCE</scope>
    <source>
        <strain evidence="1">CGMCC 1.15758</strain>
    </source>
</reference>
<accession>A0A8J2Z5N2</accession>
<dbReference type="AlphaFoldDB" id="A0A8J2Z5N2"/>
<organism evidence="1 2">
    <name type="scientific">Cysteiniphilum litorale</name>
    <dbReference type="NCBI Taxonomy" id="2056700"/>
    <lineage>
        <taxon>Bacteria</taxon>
        <taxon>Pseudomonadati</taxon>
        <taxon>Pseudomonadota</taxon>
        <taxon>Gammaproteobacteria</taxon>
        <taxon>Thiotrichales</taxon>
        <taxon>Fastidiosibacteraceae</taxon>
        <taxon>Cysteiniphilum</taxon>
    </lineage>
</organism>
<proteinExistence type="predicted"/>
<protein>
    <submittedName>
        <fullName evidence="1">Uncharacterized protein</fullName>
    </submittedName>
</protein>
<gene>
    <name evidence="1" type="ORF">GCM10010995_20450</name>
</gene>